<dbReference type="InterPro" id="IPR002035">
    <property type="entry name" value="VWF_A"/>
</dbReference>
<evidence type="ECO:0000259" key="1">
    <source>
        <dbReference type="PROSITE" id="PS50234"/>
    </source>
</evidence>
<dbReference type="Gene3D" id="3.40.50.410">
    <property type="entry name" value="von Willebrand factor, type A domain"/>
    <property type="match status" value="1"/>
</dbReference>
<dbReference type="PROSITE" id="PS50234">
    <property type="entry name" value="VWFA"/>
    <property type="match status" value="1"/>
</dbReference>
<protein>
    <recommendedName>
        <fullName evidence="1">VWFA domain-containing protein</fullName>
    </recommendedName>
</protein>
<feature type="non-terminal residue" evidence="2">
    <location>
        <position position="1"/>
    </location>
</feature>
<accession>A0A0B7ARJ8</accession>
<dbReference type="SUPFAM" id="SSF53300">
    <property type="entry name" value="vWA-like"/>
    <property type="match status" value="1"/>
</dbReference>
<sequence length="95" mass="9994">LAVSLFNKNTEDCVKVVVVITDGESTNTTATAAVAQKAKESDVILVAVGIADAKQEELDTIASRSDLVLQLPSFENLIAALRNIADLVCNVLHSA</sequence>
<organism evidence="2">
    <name type="scientific">Arion vulgaris</name>
    <dbReference type="NCBI Taxonomy" id="1028688"/>
    <lineage>
        <taxon>Eukaryota</taxon>
        <taxon>Metazoa</taxon>
        <taxon>Spiralia</taxon>
        <taxon>Lophotrochozoa</taxon>
        <taxon>Mollusca</taxon>
        <taxon>Gastropoda</taxon>
        <taxon>Heterobranchia</taxon>
        <taxon>Euthyneura</taxon>
        <taxon>Panpulmonata</taxon>
        <taxon>Eupulmonata</taxon>
        <taxon>Stylommatophora</taxon>
        <taxon>Helicina</taxon>
        <taxon>Arionoidea</taxon>
        <taxon>Arionidae</taxon>
        <taxon>Arion</taxon>
    </lineage>
</organism>
<evidence type="ECO:0000313" key="2">
    <source>
        <dbReference type="EMBL" id="CEK83669.1"/>
    </source>
</evidence>
<gene>
    <name evidence="2" type="primary">ORF138425</name>
</gene>
<dbReference type="PANTHER" id="PTHR24020:SF87">
    <property type="entry name" value="COLLAGEN ALPHA-1(VI) CHAIN-LIKE"/>
    <property type="match status" value="1"/>
</dbReference>
<dbReference type="AlphaFoldDB" id="A0A0B7ARJ8"/>
<name>A0A0B7ARJ8_9EUPU</name>
<dbReference type="InterPro" id="IPR036465">
    <property type="entry name" value="vWFA_dom_sf"/>
</dbReference>
<feature type="domain" description="VWFA" evidence="1">
    <location>
        <begin position="7"/>
        <end position="88"/>
    </location>
</feature>
<dbReference type="PANTHER" id="PTHR24020">
    <property type="entry name" value="COLLAGEN ALPHA"/>
    <property type="match status" value="1"/>
</dbReference>
<reference evidence="2" key="1">
    <citation type="submission" date="2014-12" db="EMBL/GenBank/DDBJ databases">
        <title>Insight into the proteome of Arion vulgaris.</title>
        <authorList>
            <person name="Aradska J."/>
            <person name="Bulat T."/>
            <person name="Smidak R."/>
            <person name="Sarate P."/>
            <person name="Gangsoo J."/>
            <person name="Sialana F."/>
            <person name="Bilban M."/>
            <person name="Lubec G."/>
        </authorList>
    </citation>
    <scope>NUCLEOTIDE SEQUENCE</scope>
    <source>
        <tissue evidence="2">Skin</tissue>
    </source>
</reference>
<proteinExistence type="predicted"/>
<dbReference type="Pfam" id="PF00092">
    <property type="entry name" value="VWA"/>
    <property type="match status" value="1"/>
</dbReference>
<dbReference type="InterPro" id="IPR050525">
    <property type="entry name" value="ECM_Assembly_Org"/>
</dbReference>
<dbReference type="EMBL" id="HACG01036804">
    <property type="protein sequence ID" value="CEK83669.1"/>
    <property type="molecule type" value="Transcribed_RNA"/>
</dbReference>